<evidence type="ECO:0000313" key="2">
    <source>
        <dbReference type="Proteomes" id="UP000663842"/>
    </source>
</evidence>
<comment type="caution">
    <text evidence="1">The sequence shown here is derived from an EMBL/GenBank/DDBJ whole genome shotgun (WGS) entry which is preliminary data.</text>
</comment>
<evidence type="ECO:0000313" key="1">
    <source>
        <dbReference type="EMBL" id="CAF4398562.1"/>
    </source>
</evidence>
<feature type="non-terminal residue" evidence="1">
    <location>
        <position position="13"/>
    </location>
</feature>
<protein>
    <submittedName>
        <fullName evidence="1">Uncharacterized protein</fullName>
    </submittedName>
</protein>
<reference evidence="1" key="1">
    <citation type="submission" date="2021-02" db="EMBL/GenBank/DDBJ databases">
        <authorList>
            <person name="Nowell W R."/>
        </authorList>
    </citation>
    <scope>NUCLEOTIDE SEQUENCE</scope>
</reference>
<dbReference type="EMBL" id="CAJOBF010024176">
    <property type="protein sequence ID" value="CAF4398562.1"/>
    <property type="molecule type" value="Genomic_DNA"/>
</dbReference>
<sequence length="13" mass="1280">MADEAKTQTGATG</sequence>
<name>A0A820P424_9BILA</name>
<accession>A0A820P424</accession>
<organism evidence="1 2">
    <name type="scientific">Rotaria magnacalcarata</name>
    <dbReference type="NCBI Taxonomy" id="392030"/>
    <lineage>
        <taxon>Eukaryota</taxon>
        <taxon>Metazoa</taxon>
        <taxon>Spiralia</taxon>
        <taxon>Gnathifera</taxon>
        <taxon>Rotifera</taxon>
        <taxon>Eurotatoria</taxon>
        <taxon>Bdelloidea</taxon>
        <taxon>Philodinida</taxon>
        <taxon>Philodinidae</taxon>
        <taxon>Rotaria</taxon>
    </lineage>
</organism>
<proteinExistence type="predicted"/>
<gene>
    <name evidence="1" type="ORF">UXM345_LOCUS38120</name>
</gene>
<dbReference type="Proteomes" id="UP000663842">
    <property type="component" value="Unassembled WGS sequence"/>
</dbReference>